<protein>
    <submittedName>
        <fullName evidence="1">Uncharacterized protein</fullName>
    </submittedName>
</protein>
<keyword evidence="2" id="KW-1185">Reference proteome</keyword>
<dbReference type="Proteomes" id="UP001055879">
    <property type="component" value="Linkage Group LG14"/>
</dbReference>
<sequence length="142" mass="16447">MRRRLRTYFMKVFARIAERWGTVVETKNCSLEEDQSLVAVKVLIRTLDMNPIDKILSIIDAKSFKVRVSKDAKEIVGMSTSKVLESTSDEDSVNSEEEGDFFGKRMTHSRRKRVAMRGRTKRTAILWRIEISSTPDSQIEFQ</sequence>
<evidence type="ECO:0000313" key="1">
    <source>
        <dbReference type="EMBL" id="KAI3678274.1"/>
    </source>
</evidence>
<name>A0ACB8Y4F9_ARCLA</name>
<evidence type="ECO:0000313" key="2">
    <source>
        <dbReference type="Proteomes" id="UP001055879"/>
    </source>
</evidence>
<gene>
    <name evidence="1" type="ORF">L6452_37561</name>
</gene>
<reference evidence="2" key="1">
    <citation type="journal article" date="2022" name="Mol. Ecol. Resour.">
        <title>The genomes of chicory, endive, great burdock and yacon provide insights into Asteraceae palaeo-polyploidization history and plant inulin production.</title>
        <authorList>
            <person name="Fan W."/>
            <person name="Wang S."/>
            <person name="Wang H."/>
            <person name="Wang A."/>
            <person name="Jiang F."/>
            <person name="Liu H."/>
            <person name="Zhao H."/>
            <person name="Xu D."/>
            <person name="Zhang Y."/>
        </authorList>
    </citation>
    <scope>NUCLEOTIDE SEQUENCE [LARGE SCALE GENOMIC DNA]</scope>
    <source>
        <strain evidence="2">cv. Niubang</strain>
    </source>
</reference>
<comment type="caution">
    <text evidence="1">The sequence shown here is derived from an EMBL/GenBank/DDBJ whole genome shotgun (WGS) entry which is preliminary data.</text>
</comment>
<proteinExistence type="predicted"/>
<organism evidence="1 2">
    <name type="scientific">Arctium lappa</name>
    <name type="common">Greater burdock</name>
    <name type="synonym">Lappa major</name>
    <dbReference type="NCBI Taxonomy" id="4217"/>
    <lineage>
        <taxon>Eukaryota</taxon>
        <taxon>Viridiplantae</taxon>
        <taxon>Streptophyta</taxon>
        <taxon>Embryophyta</taxon>
        <taxon>Tracheophyta</taxon>
        <taxon>Spermatophyta</taxon>
        <taxon>Magnoliopsida</taxon>
        <taxon>eudicotyledons</taxon>
        <taxon>Gunneridae</taxon>
        <taxon>Pentapetalae</taxon>
        <taxon>asterids</taxon>
        <taxon>campanulids</taxon>
        <taxon>Asterales</taxon>
        <taxon>Asteraceae</taxon>
        <taxon>Carduoideae</taxon>
        <taxon>Cardueae</taxon>
        <taxon>Arctiinae</taxon>
        <taxon>Arctium</taxon>
    </lineage>
</organism>
<accession>A0ACB8Y4F9</accession>
<dbReference type="EMBL" id="CM042060">
    <property type="protein sequence ID" value="KAI3678274.1"/>
    <property type="molecule type" value="Genomic_DNA"/>
</dbReference>
<reference evidence="1 2" key="2">
    <citation type="journal article" date="2022" name="Mol. Ecol. Resour.">
        <title>The genomes of chicory, endive, great burdock and yacon provide insights into Asteraceae paleo-polyploidization history and plant inulin production.</title>
        <authorList>
            <person name="Fan W."/>
            <person name="Wang S."/>
            <person name="Wang H."/>
            <person name="Wang A."/>
            <person name="Jiang F."/>
            <person name="Liu H."/>
            <person name="Zhao H."/>
            <person name="Xu D."/>
            <person name="Zhang Y."/>
        </authorList>
    </citation>
    <scope>NUCLEOTIDE SEQUENCE [LARGE SCALE GENOMIC DNA]</scope>
    <source>
        <strain evidence="2">cv. Niubang</strain>
    </source>
</reference>